<dbReference type="PANTHER" id="PTHR21580:SF28">
    <property type="entry name" value="BOREALIN N-TERMINAL DOMAIN-CONTAINING PROTEIN-RELATED"/>
    <property type="match status" value="1"/>
</dbReference>
<reference evidence="2 3" key="1">
    <citation type="submission" date="2024-04" db="EMBL/GenBank/DDBJ databases">
        <title>Tritrichomonas musculus Genome.</title>
        <authorList>
            <person name="Alves-Ferreira E."/>
            <person name="Grigg M."/>
            <person name="Lorenzi H."/>
            <person name="Galac M."/>
        </authorList>
    </citation>
    <scope>NUCLEOTIDE SEQUENCE [LARGE SCALE GENOMIC DNA]</scope>
    <source>
        <strain evidence="2 3">EAF2021</strain>
    </source>
</reference>
<evidence type="ECO:0000313" key="3">
    <source>
        <dbReference type="Proteomes" id="UP001470230"/>
    </source>
</evidence>
<feature type="region of interest" description="Disordered" evidence="1">
    <location>
        <begin position="132"/>
        <end position="219"/>
    </location>
</feature>
<feature type="region of interest" description="Disordered" evidence="1">
    <location>
        <begin position="248"/>
        <end position="320"/>
    </location>
</feature>
<feature type="compositionally biased region" description="Basic and acidic residues" evidence="1">
    <location>
        <begin position="291"/>
        <end position="301"/>
    </location>
</feature>
<protein>
    <submittedName>
        <fullName evidence="2">Outer dense fiber protein 3-like protein 2</fullName>
    </submittedName>
</protein>
<comment type="caution">
    <text evidence="2">The sequence shown here is derived from an EMBL/GenBank/DDBJ whole genome shotgun (WGS) entry which is preliminary data.</text>
</comment>
<evidence type="ECO:0000256" key="1">
    <source>
        <dbReference type="SAM" id="MobiDB-lite"/>
    </source>
</evidence>
<name>A0ABR2KUA9_9EUKA</name>
<dbReference type="InterPro" id="IPR051291">
    <property type="entry name" value="CIMAP"/>
</dbReference>
<proteinExistence type="predicted"/>
<dbReference type="EMBL" id="JAPFFF010000003">
    <property type="protein sequence ID" value="KAK8894611.1"/>
    <property type="molecule type" value="Genomic_DNA"/>
</dbReference>
<accession>A0ABR2KUA9</accession>
<dbReference type="Proteomes" id="UP001470230">
    <property type="component" value="Unassembled WGS sequence"/>
</dbReference>
<gene>
    <name evidence="2" type="ORF">M9Y10_023048</name>
</gene>
<sequence>MLTCRMIGGGNRSNPGPADYNIKSKMGDAPQYTIKNRIEQKDNPNKAGYVSFPSTVGEGHKFSLSSRHKELEGFNPPGPNYVPPQFGADAKKSTLHIKDEGNRDDRLNYPGPGAYSLTPRIGNDSLKYSLRSRTGTENPDISPGPAAYNPDFTRVQRKTPSPSFHIRPDDPKRIQTPGPSDYEISRDMGGRKATIHSRTRERSVDNNPGPGSYTPRNITGKNIRYTIKGRHEEVDHSLHVGYLNLSSTIGTGPKKSLSSRHKELEGMQTPGPNYMPPSIGTGAKKSSIHNRTNDIPDDRLKNPGPGAYDSSPRFGRDGLRYSMRPRTAKDATDISPGPCAYSPDFKATRKASPAATMHIRPKEPERQQTPGYLKLPSTFSGPKYTIGAREDLDMMLM</sequence>
<dbReference type="PANTHER" id="PTHR21580">
    <property type="entry name" value="SHIPPO-1-RELATED"/>
    <property type="match status" value="1"/>
</dbReference>
<organism evidence="2 3">
    <name type="scientific">Tritrichomonas musculus</name>
    <dbReference type="NCBI Taxonomy" id="1915356"/>
    <lineage>
        <taxon>Eukaryota</taxon>
        <taxon>Metamonada</taxon>
        <taxon>Parabasalia</taxon>
        <taxon>Tritrichomonadida</taxon>
        <taxon>Tritrichomonadidae</taxon>
        <taxon>Tritrichomonas</taxon>
    </lineage>
</organism>
<keyword evidence="3" id="KW-1185">Reference proteome</keyword>
<dbReference type="Pfam" id="PF07004">
    <property type="entry name" value="SHIPPO-rpt"/>
    <property type="match status" value="6"/>
</dbReference>
<feature type="region of interest" description="Disordered" evidence="1">
    <location>
        <begin position="352"/>
        <end position="376"/>
    </location>
</feature>
<dbReference type="InterPro" id="IPR010736">
    <property type="entry name" value="SHIPPO-rpt"/>
</dbReference>
<evidence type="ECO:0000313" key="2">
    <source>
        <dbReference type="EMBL" id="KAK8894611.1"/>
    </source>
</evidence>